<feature type="domain" description="Trans-2-enoyl-CoA reductase-like NAD(P)H binding" evidence="13">
    <location>
        <begin position="2"/>
        <end position="78"/>
    </location>
</feature>
<dbReference type="PANTHER" id="PTHR37480:SF1">
    <property type="entry name" value="ENOYL-[ACYL-CARRIER-PROTEIN] REDUCTASE [NADH]"/>
    <property type="match status" value="1"/>
</dbReference>
<evidence type="ECO:0000256" key="4">
    <source>
        <dbReference type="ARBA" id="ARBA00022516"/>
    </source>
</evidence>
<dbReference type="NCBIfam" id="NF010177">
    <property type="entry name" value="PRK13656.1"/>
    <property type="match status" value="1"/>
</dbReference>
<keyword evidence="15" id="KW-1185">Reference proteome</keyword>
<evidence type="ECO:0000256" key="2">
    <source>
        <dbReference type="ARBA" id="ARBA00011245"/>
    </source>
</evidence>
<proteinExistence type="predicted"/>
<name>A0ABT2Y3I0_9MOLU</name>
<feature type="domain" description="Enoyl reductase FAD binding" evidence="11">
    <location>
        <begin position="323"/>
        <end position="386"/>
    </location>
</feature>
<dbReference type="Pfam" id="PF12241">
    <property type="entry name" value="Enoyl_reductase"/>
    <property type="match status" value="1"/>
</dbReference>
<dbReference type="InterPro" id="IPR050048">
    <property type="entry name" value="FabV-like_NADH_b"/>
</dbReference>
<comment type="caution">
    <text evidence="14">The sequence shown here is derived from an EMBL/GenBank/DDBJ whole genome shotgun (WGS) entry which is preliminary data.</text>
</comment>
<keyword evidence="5" id="KW-0276">Fatty acid metabolism</keyword>
<keyword evidence="6" id="KW-0560">Oxidoreductase</keyword>
<dbReference type="InterPro" id="IPR024910">
    <property type="entry name" value="Enoyl-CoA_Rdtase_cat_dom"/>
</dbReference>
<keyword evidence="9" id="KW-0275">Fatty acid biosynthesis</keyword>
<comment type="catalytic activity">
    <reaction evidence="10">
        <text>a 2,3-saturated acyl-CoA + NAD(+) = a (2E)-enoyl-CoA + NADH + H(+)</text>
        <dbReference type="Rhea" id="RHEA:18177"/>
        <dbReference type="ChEBI" id="CHEBI:15378"/>
        <dbReference type="ChEBI" id="CHEBI:57540"/>
        <dbReference type="ChEBI" id="CHEBI:57945"/>
        <dbReference type="ChEBI" id="CHEBI:58856"/>
        <dbReference type="ChEBI" id="CHEBI:65111"/>
        <dbReference type="EC" id="1.3.1.44"/>
    </reaction>
</comment>
<feature type="domain" description="Trans-2-enoyl-CoA reductase catalytic" evidence="12">
    <location>
        <begin position="81"/>
        <end position="317"/>
    </location>
</feature>
<dbReference type="Gene3D" id="3.40.50.720">
    <property type="entry name" value="NAD(P)-binding Rossmann-like Domain"/>
    <property type="match status" value="1"/>
</dbReference>
<evidence type="ECO:0000256" key="7">
    <source>
        <dbReference type="ARBA" id="ARBA00023027"/>
    </source>
</evidence>
<dbReference type="Pfam" id="PF07055">
    <property type="entry name" value="Eno-Rase_FAD_bd"/>
    <property type="match status" value="1"/>
</dbReference>
<keyword evidence="8" id="KW-0443">Lipid metabolism</keyword>
<dbReference type="Proteomes" id="UP001177160">
    <property type="component" value="Unassembled WGS sequence"/>
</dbReference>
<protein>
    <recommendedName>
        <fullName evidence="3">trans-2-enoyl-CoA reductase (NAD(+))</fullName>
        <ecNumber evidence="3">1.3.1.44</ecNumber>
    </recommendedName>
</protein>
<evidence type="ECO:0000256" key="5">
    <source>
        <dbReference type="ARBA" id="ARBA00022832"/>
    </source>
</evidence>
<gene>
    <name evidence="14" type="primary">fabV</name>
    <name evidence="14" type="ORF">N7548_00415</name>
</gene>
<comment type="pathway">
    <text evidence="1">Lipid metabolism.</text>
</comment>
<evidence type="ECO:0000256" key="8">
    <source>
        <dbReference type="ARBA" id="ARBA00023098"/>
    </source>
</evidence>
<evidence type="ECO:0000259" key="11">
    <source>
        <dbReference type="Pfam" id="PF07055"/>
    </source>
</evidence>
<evidence type="ECO:0000256" key="9">
    <source>
        <dbReference type="ARBA" id="ARBA00023160"/>
    </source>
</evidence>
<reference evidence="14" key="1">
    <citation type="submission" date="2022-09" db="EMBL/GenBank/DDBJ databases">
        <title>Novel Mycoplasma species identified in domestic and wild animals.</title>
        <authorList>
            <person name="Volokhov D.V."/>
            <person name="Furtak V.A."/>
            <person name="Zagorodnyaya T.A."/>
        </authorList>
    </citation>
    <scope>NUCLEOTIDE SEQUENCE</scope>
    <source>
        <strain evidence="14">Oakley</strain>
    </source>
</reference>
<accession>A0ABT2Y3I0</accession>
<dbReference type="PANTHER" id="PTHR37480">
    <property type="entry name" value="ENOYL-[ACYL-CARRIER-PROTEIN] REDUCTASE [NADH]"/>
    <property type="match status" value="1"/>
</dbReference>
<evidence type="ECO:0000259" key="13">
    <source>
        <dbReference type="Pfam" id="PF12242"/>
    </source>
</evidence>
<keyword evidence="7" id="KW-0520">NAD</keyword>
<evidence type="ECO:0000256" key="3">
    <source>
        <dbReference type="ARBA" id="ARBA00011983"/>
    </source>
</evidence>
<dbReference type="InterPro" id="IPR010758">
    <property type="entry name" value="Trans-2-enoyl-CoA_reductase"/>
</dbReference>
<sequence length="403" mass="44930">MIIKPTLRNNIFLSAHPLGCEHYVNDLFEEAKQLPNFGGPKRVLIIGGSSGYGLSSRVTLAQNAQASTINVSYESRPKDQRTGTAGYWNNVAFIKQAQSLDSKHYDIIGNAFSHQTKAITIDKIKETFGQIDLLVYSLASGARPNPDTGEVIYSAIKPIGEDLVGKTVDIASKEIRDIHIKAATPEEVQGTVYVMGGEDWQLWVEALEKAGCLSKGFKTISYSYVGSGAMDQIYRSGTIGKAKDHLEDTALAMNSWLKDKYQGEAVISSSKAVTTKASVFIPGFVSYISCLFEVMKELGNHESILAHKHLLFKDMVYGDKRLVDAKNRIRVDHHEMEPRVQELTKRYLQQYQNESIFELSGTQLFLTEVHHNNGFGYADIDYDQDVDLEAILPKLDNLFDYNG</sequence>
<keyword evidence="4" id="KW-0444">Lipid biosynthesis</keyword>
<dbReference type="Pfam" id="PF12242">
    <property type="entry name" value="Eno-Rase_NADH_b"/>
    <property type="match status" value="1"/>
</dbReference>
<dbReference type="EC" id="1.3.1.44" evidence="3"/>
<evidence type="ECO:0000256" key="6">
    <source>
        <dbReference type="ARBA" id="ARBA00023002"/>
    </source>
</evidence>
<evidence type="ECO:0000259" key="12">
    <source>
        <dbReference type="Pfam" id="PF12241"/>
    </source>
</evidence>
<evidence type="ECO:0000256" key="1">
    <source>
        <dbReference type="ARBA" id="ARBA00005189"/>
    </source>
</evidence>
<evidence type="ECO:0000313" key="14">
    <source>
        <dbReference type="EMBL" id="MCV2231289.1"/>
    </source>
</evidence>
<dbReference type="EMBL" id="JAOVQM010000001">
    <property type="protein sequence ID" value="MCV2231289.1"/>
    <property type="molecule type" value="Genomic_DNA"/>
</dbReference>
<evidence type="ECO:0000256" key="10">
    <source>
        <dbReference type="ARBA" id="ARBA00048302"/>
    </source>
</evidence>
<dbReference type="InterPro" id="IPR024906">
    <property type="entry name" value="Eno_Rdtase_FAD-bd_dom"/>
</dbReference>
<comment type="subunit">
    <text evidence="2">Monomer.</text>
</comment>
<dbReference type="RefSeq" id="WP_263607402.1">
    <property type="nucleotide sequence ID" value="NZ_JAOVQM010000001.1"/>
</dbReference>
<dbReference type="NCBIfam" id="NF043048">
    <property type="entry name" value="EnoyACPredFabV"/>
    <property type="match status" value="1"/>
</dbReference>
<organism evidence="14 15">
    <name type="scientific">Paracholeplasma manati</name>
    <dbReference type="NCBI Taxonomy" id="591373"/>
    <lineage>
        <taxon>Bacteria</taxon>
        <taxon>Bacillati</taxon>
        <taxon>Mycoplasmatota</taxon>
        <taxon>Mollicutes</taxon>
        <taxon>Acholeplasmatales</taxon>
        <taxon>Acholeplasmataceae</taxon>
        <taxon>Paracholeplasma</taxon>
    </lineage>
</organism>
<evidence type="ECO:0000313" key="15">
    <source>
        <dbReference type="Proteomes" id="UP001177160"/>
    </source>
</evidence>